<evidence type="ECO:0000256" key="1">
    <source>
        <dbReference type="SAM" id="Coils"/>
    </source>
</evidence>
<name>A0A4R3XTG7_9PROT</name>
<accession>A0A4R3XTG7</accession>
<sequence length="385" mass="44733">MVFDSLTKALEDWFDTPLEALPEMQKKRVETDFFPIPWSDLSPDQRRSVAAQLDYQHDPATEKDREFWWEFFEHKAGIKKAINNWETISAPTASDLDKKETRLAELRRELTVMEQKERNSRGNYLVHWSKRPKASPTSDKAVYIPYPKTLKLLSDRLNASPEEIATWIWMGPNEGGLAAYMNANELETPQRFYFDYFMGTDYLAPLMACWFLADDVSNFQPNDRYITGKTLIERWSKQPGIQPEAYIRAKITESRLLDLHPTMGGTQWTRDETWPPKETALFLLTHVAHIEIEDFGEDVTKKLSSSDLLPVIIKPSGHLNHDLQMQQRANEIATEIFTSTKRLPTKDKVANKLALELKISVDTVLRRIRVEWKIKSPPKFQIHPK</sequence>
<dbReference type="RefSeq" id="WP_124946679.1">
    <property type="nucleotide sequence ID" value="NZ_BHVT01000038.1"/>
</dbReference>
<dbReference type="AlphaFoldDB" id="A0A4R3XTG7"/>
<keyword evidence="3" id="KW-1185">Reference proteome</keyword>
<evidence type="ECO:0000313" key="2">
    <source>
        <dbReference type="EMBL" id="TCV81283.1"/>
    </source>
</evidence>
<proteinExistence type="predicted"/>
<keyword evidence="1" id="KW-0175">Coiled coil</keyword>
<reference evidence="2 3" key="1">
    <citation type="submission" date="2019-03" db="EMBL/GenBank/DDBJ databases">
        <title>Genomic Encyclopedia of Type Strains, Phase IV (KMG-IV): sequencing the most valuable type-strain genomes for metagenomic binning, comparative biology and taxonomic classification.</title>
        <authorList>
            <person name="Goeker M."/>
        </authorList>
    </citation>
    <scope>NUCLEOTIDE SEQUENCE [LARGE SCALE GENOMIC DNA]</scope>
    <source>
        <strain evidence="2 3">DSM 100309</strain>
    </source>
</reference>
<dbReference type="OrthoDB" id="9182878at2"/>
<organism evidence="2 3">
    <name type="scientific">Sulfurirhabdus autotrophica</name>
    <dbReference type="NCBI Taxonomy" id="1706046"/>
    <lineage>
        <taxon>Bacteria</taxon>
        <taxon>Pseudomonadati</taxon>
        <taxon>Pseudomonadota</taxon>
        <taxon>Betaproteobacteria</taxon>
        <taxon>Nitrosomonadales</taxon>
        <taxon>Sulfuricellaceae</taxon>
        <taxon>Sulfurirhabdus</taxon>
    </lineage>
</organism>
<protein>
    <submittedName>
        <fullName evidence="2">Uncharacterized protein</fullName>
    </submittedName>
</protein>
<gene>
    <name evidence="2" type="ORF">EDC63_12432</name>
</gene>
<comment type="caution">
    <text evidence="2">The sequence shown here is derived from an EMBL/GenBank/DDBJ whole genome shotgun (WGS) entry which is preliminary data.</text>
</comment>
<dbReference type="Proteomes" id="UP000295367">
    <property type="component" value="Unassembled WGS sequence"/>
</dbReference>
<dbReference type="EMBL" id="SMCO01000024">
    <property type="protein sequence ID" value="TCV81283.1"/>
    <property type="molecule type" value="Genomic_DNA"/>
</dbReference>
<evidence type="ECO:0000313" key="3">
    <source>
        <dbReference type="Proteomes" id="UP000295367"/>
    </source>
</evidence>
<feature type="coiled-coil region" evidence="1">
    <location>
        <begin position="96"/>
        <end position="123"/>
    </location>
</feature>